<keyword evidence="1" id="KW-1185">Reference proteome</keyword>
<evidence type="ECO:0000313" key="2">
    <source>
        <dbReference type="WBParaSite" id="SMUV_0000522201-mRNA-1"/>
    </source>
</evidence>
<dbReference type="Gene3D" id="1.25.40.180">
    <property type="match status" value="1"/>
</dbReference>
<name>A0A0N5AL30_9BILA</name>
<dbReference type="STRING" id="451379.A0A0N5AL30"/>
<proteinExistence type="predicted"/>
<dbReference type="Proteomes" id="UP000046393">
    <property type="component" value="Unplaced"/>
</dbReference>
<sequence length="185" mass="21047">MMNDKQLRRVIASLSLLAKTGDVPIDALGVLSVCPGEKLADHLHQKWLSDESFYRLPAIILEHLHKYNVFKMCSISTVQYKQADESDGNLMSCCLMHLLSDFRARETIRKASSLMFRNSVKVLTELYAVYRRIDEVLSECLIVPVFASLQMLAEKEASEEDVQVWIIMLLDPENLLCPVTMKLLG</sequence>
<dbReference type="WBParaSite" id="SMUV_0000522201-mRNA-1">
    <property type="protein sequence ID" value="SMUV_0000522201-mRNA-1"/>
    <property type="gene ID" value="SMUV_0000522201"/>
</dbReference>
<organism evidence="1 2">
    <name type="scientific">Syphacia muris</name>
    <dbReference type="NCBI Taxonomy" id="451379"/>
    <lineage>
        <taxon>Eukaryota</taxon>
        <taxon>Metazoa</taxon>
        <taxon>Ecdysozoa</taxon>
        <taxon>Nematoda</taxon>
        <taxon>Chromadorea</taxon>
        <taxon>Rhabditida</taxon>
        <taxon>Spirurina</taxon>
        <taxon>Oxyuridomorpha</taxon>
        <taxon>Oxyuroidea</taxon>
        <taxon>Oxyuridae</taxon>
        <taxon>Syphacia</taxon>
    </lineage>
</organism>
<evidence type="ECO:0000313" key="1">
    <source>
        <dbReference type="Proteomes" id="UP000046393"/>
    </source>
</evidence>
<accession>A0A0N5AL30</accession>
<protein>
    <submittedName>
        <fullName evidence="2">Serine/threonine-protein kinase ATR</fullName>
    </submittedName>
</protein>
<dbReference type="AlphaFoldDB" id="A0A0N5AL30"/>
<reference evidence="2" key="1">
    <citation type="submission" date="2017-02" db="UniProtKB">
        <authorList>
            <consortium name="WormBaseParasite"/>
        </authorList>
    </citation>
    <scope>IDENTIFICATION</scope>
</reference>